<evidence type="ECO:0000313" key="1">
    <source>
        <dbReference type="EMBL" id="AXQ68696.1"/>
    </source>
</evidence>
<sequence>MGTASDAQSAQLADFIRLLKRYRQTVVNATNGGPPGDGQWCEPQDLIDAEDRAETALCAFVDRLWKE</sequence>
<protein>
    <submittedName>
        <fullName evidence="1">Uncharacterized protein</fullName>
    </submittedName>
</protein>
<dbReference type="Proteomes" id="UP000259026">
    <property type="component" value="Segment"/>
</dbReference>
<name>A0A385EAD3_9CAUD</name>
<proteinExistence type="predicted"/>
<dbReference type="EMBL" id="MH588545">
    <property type="protein sequence ID" value="AXQ68696.1"/>
    <property type="molecule type" value="Genomic_DNA"/>
</dbReference>
<gene>
    <name evidence="1" type="ORF">CcrPW_gp157c</name>
</gene>
<evidence type="ECO:0000313" key="2">
    <source>
        <dbReference type="Proteomes" id="UP000259026"/>
    </source>
</evidence>
<reference evidence="2" key="1">
    <citation type="submission" date="2018-07" db="EMBL/GenBank/DDBJ databases">
        <title>Giant CbK-like Caulobacter bacteriophages have genetically divergent genomes.</title>
        <authorList>
            <person name="Wilson K.M."/>
            <person name="Ely B."/>
        </authorList>
    </citation>
    <scope>NUCLEOTIDE SEQUENCE [LARGE SCALE GENOMIC DNA]</scope>
</reference>
<organism evidence="1 2">
    <name type="scientific">Caulobacter phage CcrPW</name>
    <dbReference type="NCBI Taxonomy" id="2283271"/>
    <lineage>
        <taxon>Viruses</taxon>
        <taxon>Duplodnaviria</taxon>
        <taxon>Heunggongvirae</taxon>
        <taxon>Uroviricota</taxon>
        <taxon>Caudoviricetes</taxon>
        <taxon>Jeanschmidtviridae</taxon>
        <taxon>Colossusvirus</taxon>
        <taxon>Colossusvirus PW</taxon>
    </lineage>
</organism>
<reference evidence="1 2" key="2">
    <citation type="submission" date="2018-09" db="EMBL/GenBank/DDBJ databases">
        <title>Giant CbK-like Caulobacter bacteriophages have genetically divergent genomes.</title>
        <authorList>
            <person name="Wilson K."/>
            <person name="Ely B."/>
        </authorList>
    </citation>
    <scope>NUCLEOTIDE SEQUENCE [LARGE SCALE GENOMIC DNA]</scope>
</reference>
<keyword evidence="2" id="KW-1185">Reference proteome</keyword>
<accession>A0A385EAD3</accession>